<dbReference type="InterPro" id="IPR044823">
    <property type="entry name" value="ASIL1/2-like"/>
</dbReference>
<feature type="compositionally biased region" description="Low complexity" evidence="1">
    <location>
        <begin position="1"/>
        <end position="10"/>
    </location>
</feature>
<evidence type="ECO:0000313" key="4">
    <source>
        <dbReference type="Proteomes" id="UP001497516"/>
    </source>
</evidence>
<gene>
    <name evidence="3" type="ORF">LTRI10_LOCUS17250</name>
</gene>
<dbReference type="PANTHER" id="PTHR31307:SF40">
    <property type="entry name" value="TRIHELIX TRANSCRIPTION FACTOR ENAP1-RELATED"/>
    <property type="match status" value="1"/>
</dbReference>
<evidence type="ECO:0000259" key="2">
    <source>
        <dbReference type="Pfam" id="PF13837"/>
    </source>
</evidence>
<dbReference type="AlphaFoldDB" id="A0AAV2DNH3"/>
<dbReference type="GO" id="GO:0000976">
    <property type="term" value="F:transcription cis-regulatory region binding"/>
    <property type="evidence" value="ECO:0007669"/>
    <property type="project" value="TreeGrafter"/>
</dbReference>
<organism evidence="3 4">
    <name type="scientific">Linum trigynum</name>
    <dbReference type="NCBI Taxonomy" id="586398"/>
    <lineage>
        <taxon>Eukaryota</taxon>
        <taxon>Viridiplantae</taxon>
        <taxon>Streptophyta</taxon>
        <taxon>Embryophyta</taxon>
        <taxon>Tracheophyta</taxon>
        <taxon>Spermatophyta</taxon>
        <taxon>Magnoliopsida</taxon>
        <taxon>eudicotyledons</taxon>
        <taxon>Gunneridae</taxon>
        <taxon>Pentapetalae</taxon>
        <taxon>rosids</taxon>
        <taxon>fabids</taxon>
        <taxon>Malpighiales</taxon>
        <taxon>Linaceae</taxon>
        <taxon>Linum</taxon>
    </lineage>
</organism>
<feature type="domain" description="Myb/SANT-like DNA-binding" evidence="2">
    <location>
        <begin position="22"/>
        <end position="63"/>
    </location>
</feature>
<name>A0AAV2DNH3_9ROSI</name>
<accession>A0AAV2DNH3</accession>
<proteinExistence type="predicted"/>
<keyword evidence="4" id="KW-1185">Reference proteome</keyword>
<dbReference type="Pfam" id="PF13837">
    <property type="entry name" value="Myb_DNA-bind_4"/>
    <property type="match status" value="1"/>
</dbReference>
<sequence length="69" mass="7677">MEPSTSRSRTCGGGGNNSGREDCWSEGAAESLIKAWGDRYVSVKGENLRQKDWKEVADEVNSWRSPKTE</sequence>
<dbReference type="GO" id="GO:0005634">
    <property type="term" value="C:nucleus"/>
    <property type="evidence" value="ECO:0007669"/>
    <property type="project" value="TreeGrafter"/>
</dbReference>
<reference evidence="3 4" key="1">
    <citation type="submission" date="2024-04" db="EMBL/GenBank/DDBJ databases">
        <authorList>
            <person name="Fracassetti M."/>
        </authorList>
    </citation>
    <scope>NUCLEOTIDE SEQUENCE [LARGE SCALE GENOMIC DNA]</scope>
</reference>
<feature type="region of interest" description="Disordered" evidence="1">
    <location>
        <begin position="1"/>
        <end position="22"/>
    </location>
</feature>
<dbReference type="PANTHER" id="PTHR31307">
    <property type="entry name" value="TRIHELIX TRANSCRIPTION FACTOR ASIL2"/>
    <property type="match status" value="1"/>
</dbReference>
<dbReference type="EMBL" id="OZ034816">
    <property type="protein sequence ID" value="CAL1375456.1"/>
    <property type="molecule type" value="Genomic_DNA"/>
</dbReference>
<evidence type="ECO:0000256" key="1">
    <source>
        <dbReference type="SAM" id="MobiDB-lite"/>
    </source>
</evidence>
<protein>
    <recommendedName>
        <fullName evidence="2">Myb/SANT-like DNA-binding domain-containing protein</fullName>
    </recommendedName>
</protein>
<dbReference type="InterPro" id="IPR044822">
    <property type="entry name" value="Myb_DNA-bind_4"/>
</dbReference>
<dbReference type="Proteomes" id="UP001497516">
    <property type="component" value="Chromosome 3"/>
</dbReference>
<evidence type="ECO:0000313" key="3">
    <source>
        <dbReference type="EMBL" id="CAL1375456.1"/>
    </source>
</evidence>